<organism evidence="1 2">
    <name type="scientific">Natronorubrum texcoconense</name>
    <dbReference type="NCBI Taxonomy" id="1095776"/>
    <lineage>
        <taxon>Archaea</taxon>
        <taxon>Methanobacteriati</taxon>
        <taxon>Methanobacteriota</taxon>
        <taxon>Stenosarchaea group</taxon>
        <taxon>Halobacteria</taxon>
        <taxon>Halobacteriales</taxon>
        <taxon>Natrialbaceae</taxon>
        <taxon>Natronorubrum</taxon>
    </lineage>
</organism>
<reference evidence="2" key="1">
    <citation type="submission" date="2016-10" db="EMBL/GenBank/DDBJ databases">
        <authorList>
            <person name="Varghese N."/>
            <person name="Submissions S."/>
        </authorList>
    </citation>
    <scope>NUCLEOTIDE SEQUENCE [LARGE SCALE GENOMIC DNA]</scope>
    <source>
        <strain evidence="2">B4,CECT 8067,JCM 17497</strain>
    </source>
</reference>
<dbReference type="Proteomes" id="UP000198882">
    <property type="component" value="Unassembled WGS sequence"/>
</dbReference>
<protein>
    <submittedName>
        <fullName evidence="1">Uncharacterized protein</fullName>
    </submittedName>
</protein>
<name>A0A1G9H7C7_9EURY</name>
<dbReference type="EMBL" id="FNFE01000011">
    <property type="protein sequence ID" value="SDL08797.1"/>
    <property type="molecule type" value="Genomic_DNA"/>
</dbReference>
<proteinExistence type="predicted"/>
<evidence type="ECO:0000313" key="2">
    <source>
        <dbReference type="Proteomes" id="UP000198882"/>
    </source>
</evidence>
<dbReference type="AlphaFoldDB" id="A0A1G9H7C7"/>
<sequence>MSETTQTHQESQPRLQADRREVLKATGAAIAFVVVGRSGIERATASDDDDAPTLTTDATTPGDTAIQARVYEYTDDDGGELVNSDSIEIDDGTNDYDLAGIEGSEDYYYDFEIELGSNDNEVSPEFVEAILEIPLDPNDFEHRSQSTDEWSEVPENAEIVYDEYRLRKYQPRISMDSDTRRGSDGMFAFVADSDDEDTFVCCYWLDLPKAETAWVDFNSQLGSHKPIYVFVDEETEEIEEIVYSGYQYLAADVQPDEDDLEQSRGDEPTHASFEVIDPWNHLSFKDDGRGSFPELHALEETRSTWTDHGWYDAADAIAVEDPWQMRNREMWWDDSWTSFSARYVNIARRLGAAGGEHADELRVGSADGWFSFDFDFDLSWPWSDDEDDDTESNGE</sequence>
<evidence type="ECO:0000313" key="1">
    <source>
        <dbReference type="EMBL" id="SDL08797.1"/>
    </source>
</evidence>
<keyword evidence="2" id="KW-1185">Reference proteome</keyword>
<dbReference type="PROSITE" id="PS51318">
    <property type="entry name" value="TAT"/>
    <property type="match status" value="1"/>
</dbReference>
<dbReference type="InterPro" id="IPR006311">
    <property type="entry name" value="TAT_signal"/>
</dbReference>
<dbReference type="OrthoDB" id="202444at2157"/>
<dbReference type="STRING" id="1095776.SAMN04515672_0131"/>
<gene>
    <name evidence="1" type="ORF">SAMN04515672_0131</name>
</gene>
<dbReference type="RefSeq" id="WP_090312393.1">
    <property type="nucleotide sequence ID" value="NZ_FNFE01000011.1"/>
</dbReference>
<accession>A0A1G9H7C7</accession>